<evidence type="ECO:0000256" key="1">
    <source>
        <dbReference type="SAM" id="MobiDB-lite"/>
    </source>
</evidence>
<accession>A0A061RBZ5</accession>
<name>A0A061RBZ5_9CHLO</name>
<evidence type="ECO:0000313" key="2">
    <source>
        <dbReference type="EMBL" id="JAC68304.1"/>
    </source>
</evidence>
<proteinExistence type="predicted"/>
<organism evidence="2">
    <name type="scientific">Tetraselmis sp. GSL018</name>
    <dbReference type="NCBI Taxonomy" id="582737"/>
    <lineage>
        <taxon>Eukaryota</taxon>
        <taxon>Viridiplantae</taxon>
        <taxon>Chlorophyta</taxon>
        <taxon>core chlorophytes</taxon>
        <taxon>Chlorodendrophyceae</taxon>
        <taxon>Chlorodendrales</taxon>
        <taxon>Chlorodendraceae</taxon>
        <taxon>Tetraselmis</taxon>
    </lineage>
</organism>
<sequence>IGAGSSEDQPKAPEMQRDHSVGSALLDPEEAGVSAHSKGPVAVVVEHWVPAGRLGIRELPMRLSRDRVAYGGHGKRETVRASRTHVEDTQHTPVELSRELRRYGTLRGGNGSRHG</sequence>
<feature type="compositionally biased region" description="Basic and acidic residues" evidence="1">
    <location>
        <begin position="8"/>
        <end position="20"/>
    </location>
</feature>
<dbReference type="AlphaFoldDB" id="A0A061RBZ5"/>
<gene>
    <name evidence="2" type="ORF">TSPGSL018_9052</name>
</gene>
<feature type="non-terminal residue" evidence="2">
    <location>
        <position position="1"/>
    </location>
</feature>
<reference evidence="2" key="1">
    <citation type="submission" date="2014-05" db="EMBL/GenBank/DDBJ databases">
        <title>The transcriptome of the halophilic microalga Tetraselmis sp. GSL018 isolated from the Great Salt Lake, Utah.</title>
        <authorList>
            <person name="Jinkerson R.E."/>
            <person name="D'Adamo S."/>
            <person name="Posewitz M.C."/>
        </authorList>
    </citation>
    <scope>NUCLEOTIDE SEQUENCE</scope>
    <source>
        <strain evidence="2">GSL018</strain>
    </source>
</reference>
<feature type="region of interest" description="Disordered" evidence="1">
    <location>
        <begin position="73"/>
        <end position="94"/>
    </location>
</feature>
<dbReference type="EMBL" id="GBEZ01018098">
    <property type="protein sequence ID" value="JAC68304.1"/>
    <property type="molecule type" value="Transcribed_RNA"/>
</dbReference>
<feature type="region of interest" description="Disordered" evidence="1">
    <location>
        <begin position="1"/>
        <end position="37"/>
    </location>
</feature>
<protein>
    <submittedName>
        <fullName evidence="2">Uncharacterized protein</fullName>
    </submittedName>
</protein>